<reference evidence="2" key="1">
    <citation type="submission" date="2023-10" db="EMBL/GenBank/DDBJ databases">
        <authorList>
            <person name="Chen Y."/>
            <person name="Shah S."/>
            <person name="Dougan E. K."/>
            <person name="Thang M."/>
            <person name="Chan C."/>
        </authorList>
    </citation>
    <scope>NUCLEOTIDE SEQUENCE [LARGE SCALE GENOMIC DNA]</scope>
</reference>
<name>A0ABN9Y714_9DINO</name>
<dbReference type="EMBL" id="CAUYUJ010021997">
    <property type="protein sequence ID" value="CAK0908364.1"/>
    <property type="molecule type" value="Genomic_DNA"/>
</dbReference>
<sequence length="439" mass="47486">PSDGEAVACTTGRVGRPSGPRGPSVGAAPGAARAGRRGPAMWQRLWAGPAPCEDVPKASSLRPVKKLNSISKSEENRAASARVAELQAALAQERERVGQKDEELQAAGQLVAKLEQALELQQREQERIATLEEALAKRRGGEDVKVEKLLLAVAGEKQLAEERAEELGRARSQLAEARRLREEEQSKRQGEERWLAELDRQLGEAEARLADGERARAELQQGLLQEQQQLADVLQRREATVGELADLQRRRARDGGSPAAGYARDSTELQQQITEELLVRQQVQREMITNMQNLFAMQQQLAQERSLDAQGSALGWHSPAVPGHPAEALPWAASGSLSSGHPPRRGLAPQLWQGVPGGAASPGVAARDLGQAGAAERQLASGESPLRGHHQAHPAQYRLVSTVGGNVRYEQLQPGVRQVTRLASSDVQSRLDRGSTTFG</sequence>
<feature type="region of interest" description="Disordered" evidence="1">
    <location>
        <begin position="249"/>
        <end position="268"/>
    </location>
</feature>
<comment type="caution">
    <text evidence="2">The sequence shown here is derived from an EMBL/GenBank/DDBJ whole genome shotgun (WGS) entry which is preliminary data.</text>
</comment>
<keyword evidence="3" id="KW-1185">Reference proteome</keyword>
<evidence type="ECO:0000256" key="1">
    <source>
        <dbReference type="SAM" id="MobiDB-lite"/>
    </source>
</evidence>
<proteinExistence type="predicted"/>
<evidence type="ECO:0000313" key="3">
    <source>
        <dbReference type="Proteomes" id="UP001189429"/>
    </source>
</evidence>
<accession>A0ABN9Y714</accession>
<feature type="compositionally biased region" description="Low complexity" evidence="1">
    <location>
        <begin position="12"/>
        <end position="40"/>
    </location>
</feature>
<gene>
    <name evidence="2" type="ORF">PCOR1329_LOCUS83055</name>
</gene>
<protein>
    <submittedName>
        <fullName evidence="2">Uncharacterized protein</fullName>
    </submittedName>
</protein>
<evidence type="ECO:0000313" key="2">
    <source>
        <dbReference type="EMBL" id="CAK0908364.1"/>
    </source>
</evidence>
<feature type="region of interest" description="Disordered" evidence="1">
    <location>
        <begin position="1"/>
        <end position="42"/>
    </location>
</feature>
<feature type="non-terminal residue" evidence="2">
    <location>
        <position position="1"/>
    </location>
</feature>
<feature type="region of interest" description="Disordered" evidence="1">
    <location>
        <begin position="369"/>
        <end position="393"/>
    </location>
</feature>
<dbReference type="Proteomes" id="UP001189429">
    <property type="component" value="Unassembled WGS sequence"/>
</dbReference>
<organism evidence="2 3">
    <name type="scientific">Prorocentrum cordatum</name>
    <dbReference type="NCBI Taxonomy" id="2364126"/>
    <lineage>
        <taxon>Eukaryota</taxon>
        <taxon>Sar</taxon>
        <taxon>Alveolata</taxon>
        <taxon>Dinophyceae</taxon>
        <taxon>Prorocentrales</taxon>
        <taxon>Prorocentraceae</taxon>
        <taxon>Prorocentrum</taxon>
    </lineage>
</organism>